<keyword evidence="1" id="KW-1133">Transmembrane helix</keyword>
<comment type="caution">
    <text evidence="2">The sequence shown here is derived from an EMBL/GenBank/DDBJ whole genome shotgun (WGS) entry which is preliminary data.</text>
</comment>
<proteinExistence type="predicted"/>
<feature type="transmembrane region" description="Helical" evidence="1">
    <location>
        <begin position="41"/>
        <end position="60"/>
    </location>
</feature>
<dbReference type="EMBL" id="MWWX01000004">
    <property type="protein sequence ID" value="OZG62752.1"/>
    <property type="molecule type" value="Genomic_DNA"/>
</dbReference>
<keyword evidence="1" id="KW-0812">Transmembrane</keyword>
<feature type="transmembrane region" description="Helical" evidence="1">
    <location>
        <begin position="7"/>
        <end position="29"/>
    </location>
</feature>
<dbReference type="STRING" id="1603886.GCA_001895165_01375"/>
<keyword evidence="1" id="KW-0472">Membrane</keyword>
<evidence type="ECO:0000313" key="2">
    <source>
        <dbReference type="EMBL" id="OZG62752.1"/>
    </source>
</evidence>
<dbReference type="RefSeq" id="WP_072725875.1">
    <property type="nucleotide sequence ID" value="NZ_BDIS01000018.1"/>
</dbReference>
<dbReference type="OrthoDB" id="9928051at2"/>
<dbReference type="AlphaFoldDB" id="A0A261FU92"/>
<evidence type="ECO:0000313" key="3">
    <source>
        <dbReference type="Proteomes" id="UP000216352"/>
    </source>
</evidence>
<keyword evidence="3" id="KW-1185">Reference proteome</keyword>
<reference evidence="2 3" key="1">
    <citation type="journal article" date="2017" name="BMC Genomics">
        <title>Comparative genomic and phylogenomic analyses of the Bifidobacteriaceae family.</title>
        <authorList>
            <person name="Lugli G.A."/>
            <person name="Milani C."/>
            <person name="Turroni F."/>
            <person name="Duranti S."/>
            <person name="Mancabelli L."/>
            <person name="Mangifesta M."/>
            <person name="Ferrario C."/>
            <person name="Modesto M."/>
            <person name="Mattarelli P."/>
            <person name="Jiri K."/>
            <person name="van Sinderen D."/>
            <person name="Ventura M."/>
        </authorList>
    </citation>
    <scope>NUCLEOTIDE SEQUENCE [LARGE SCALE GENOMIC DNA]</scope>
    <source>
        <strain evidence="2 3">DSM 28807</strain>
    </source>
</reference>
<gene>
    <name evidence="2" type="ORF">BLEM_0669</name>
</gene>
<sequence length="155" mass="15874">MSKKKIGVGNILLALSALFALAGTVVYVINATGSYYGDFALLVPVLGVVTVVFIAAPIVLEAVMGNRQWIDAIYPIAGVLGIVTMVQYIAARAESVALILGSSLEAGNVAAHQALYTAFAGIACYLLAVVAVCAAGFFNRVAPASAETVVQPVTA</sequence>
<evidence type="ECO:0000256" key="1">
    <source>
        <dbReference type="SAM" id="Phobius"/>
    </source>
</evidence>
<accession>A0A261FU92</accession>
<name>A0A261FU92_9BIFI</name>
<organism evidence="2 3">
    <name type="scientific">Bifidobacterium lemurum</name>
    <dbReference type="NCBI Taxonomy" id="1603886"/>
    <lineage>
        <taxon>Bacteria</taxon>
        <taxon>Bacillati</taxon>
        <taxon>Actinomycetota</taxon>
        <taxon>Actinomycetes</taxon>
        <taxon>Bifidobacteriales</taxon>
        <taxon>Bifidobacteriaceae</taxon>
        <taxon>Bifidobacterium</taxon>
    </lineage>
</organism>
<protein>
    <submittedName>
        <fullName evidence="2">Uncharacterized protein</fullName>
    </submittedName>
</protein>
<feature type="transmembrane region" description="Helical" evidence="1">
    <location>
        <begin position="110"/>
        <end position="138"/>
    </location>
</feature>
<dbReference type="Proteomes" id="UP000216352">
    <property type="component" value="Unassembled WGS sequence"/>
</dbReference>
<feature type="transmembrane region" description="Helical" evidence="1">
    <location>
        <begin position="72"/>
        <end position="90"/>
    </location>
</feature>